<dbReference type="AlphaFoldDB" id="A0A162MN10"/>
<feature type="compositionally biased region" description="Basic residues" evidence="1">
    <location>
        <begin position="990"/>
        <end position="1006"/>
    </location>
</feature>
<feature type="compositionally biased region" description="Low complexity" evidence="1">
    <location>
        <begin position="1048"/>
        <end position="1057"/>
    </location>
</feature>
<dbReference type="SUPFAM" id="SSF50978">
    <property type="entry name" value="WD40 repeat-like"/>
    <property type="match status" value="1"/>
</dbReference>
<dbReference type="Proteomes" id="UP000076874">
    <property type="component" value="Unassembled WGS sequence"/>
</dbReference>
<reference evidence="2 3" key="1">
    <citation type="journal article" date="2016" name="Genome Biol. Evol.">
        <title>Divergent and convergent evolution of fungal pathogenicity.</title>
        <authorList>
            <person name="Shang Y."/>
            <person name="Xiao G."/>
            <person name="Zheng P."/>
            <person name="Cen K."/>
            <person name="Zhan S."/>
            <person name="Wang C."/>
        </authorList>
    </citation>
    <scope>NUCLEOTIDE SEQUENCE [LARGE SCALE GENOMIC DNA]</scope>
    <source>
        <strain evidence="2 3">RCEF 264</strain>
    </source>
</reference>
<feature type="region of interest" description="Disordered" evidence="1">
    <location>
        <begin position="794"/>
        <end position="1125"/>
    </location>
</feature>
<comment type="caution">
    <text evidence="2">The sequence shown here is derived from an EMBL/GenBank/DDBJ whole genome shotgun (WGS) entry which is preliminary data.</text>
</comment>
<feature type="region of interest" description="Disordered" evidence="1">
    <location>
        <begin position="445"/>
        <end position="464"/>
    </location>
</feature>
<dbReference type="OrthoDB" id="5323870at2759"/>
<dbReference type="EMBL" id="AZHD01000003">
    <property type="protein sequence ID" value="OAA65289.1"/>
    <property type="molecule type" value="Genomic_DNA"/>
</dbReference>
<feature type="compositionally biased region" description="Acidic residues" evidence="1">
    <location>
        <begin position="949"/>
        <end position="970"/>
    </location>
</feature>
<feature type="compositionally biased region" description="Basic and acidic residues" evidence="1">
    <location>
        <begin position="1038"/>
        <end position="1047"/>
    </location>
</feature>
<gene>
    <name evidence="2" type="ORF">SPI_02076</name>
</gene>
<feature type="compositionally biased region" description="Acidic residues" evidence="1">
    <location>
        <begin position="1067"/>
        <end position="1089"/>
    </location>
</feature>
<accession>A0A162MN10</accession>
<keyword evidence="3" id="KW-1185">Reference proteome</keyword>
<evidence type="ECO:0000313" key="2">
    <source>
        <dbReference type="EMBL" id="OAA65289.1"/>
    </source>
</evidence>
<dbReference type="PANTHER" id="PTHR35711">
    <property type="entry name" value="EXPRESSED PROTEIN"/>
    <property type="match status" value="1"/>
</dbReference>
<feature type="compositionally biased region" description="Basic and acidic residues" evidence="1">
    <location>
        <begin position="894"/>
        <end position="906"/>
    </location>
</feature>
<proteinExistence type="predicted"/>
<evidence type="ECO:0000256" key="1">
    <source>
        <dbReference type="SAM" id="MobiDB-lite"/>
    </source>
</evidence>
<dbReference type="Gene3D" id="2.130.10.10">
    <property type="entry name" value="YVTN repeat-like/Quinoprotein amine dehydrogenase"/>
    <property type="match status" value="1"/>
</dbReference>
<protein>
    <submittedName>
        <fullName evidence="2">WD40 repeat-like-containing domain protein</fullName>
    </submittedName>
</protein>
<feature type="region of interest" description="Disordered" evidence="1">
    <location>
        <begin position="707"/>
        <end position="761"/>
    </location>
</feature>
<dbReference type="InterPro" id="IPR015943">
    <property type="entry name" value="WD40/YVTN_repeat-like_dom_sf"/>
</dbReference>
<feature type="compositionally biased region" description="Basic and acidic residues" evidence="1">
    <location>
        <begin position="864"/>
        <end position="883"/>
    </location>
</feature>
<feature type="compositionally biased region" description="Acidic residues" evidence="1">
    <location>
        <begin position="606"/>
        <end position="622"/>
    </location>
</feature>
<organism evidence="2 3">
    <name type="scientific">Niveomyces insectorum RCEF 264</name>
    <dbReference type="NCBI Taxonomy" id="1081102"/>
    <lineage>
        <taxon>Eukaryota</taxon>
        <taxon>Fungi</taxon>
        <taxon>Dikarya</taxon>
        <taxon>Ascomycota</taxon>
        <taxon>Pezizomycotina</taxon>
        <taxon>Sordariomycetes</taxon>
        <taxon>Hypocreomycetidae</taxon>
        <taxon>Hypocreales</taxon>
        <taxon>Cordycipitaceae</taxon>
        <taxon>Niveomyces</taxon>
    </lineage>
</organism>
<feature type="compositionally biased region" description="Acidic residues" evidence="1">
    <location>
        <begin position="795"/>
        <end position="822"/>
    </location>
</feature>
<evidence type="ECO:0000313" key="3">
    <source>
        <dbReference type="Proteomes" id="UP000076874"/>
    </source>
</evidence>
<feature type="compositionally biased region" description="Basic and acidic residues" evidence="1">
    <location>
        <begin position="59"/>
        <end position="74"/>
    </location>
</feature>
<feature type="compositionally biased region" description="Acidic residues" evidence="1">
    <location>
        <begin position="847"/>
        <end position="863"/>
    </location>
</feature>
<feature type="region of interest" description="Disordered" evidence="1">
    <location>
        <begin position="59"/>
        <end position="96"/>
    </location>
</feature>
<feature type="compositionally biased region" description="Basic and acidic residues" evidence="1">
    <location>
        <begin position="592"/>
        <end position="602"/>
    </location>
</feature>
<feature type="compositionally biased region" description="Acidic residues" evidence="1">
    <location>
        <begin position="911"/>
        <end position="926"/>
    </location>
</feature>
<feature type="region of interest" description="Disordered" evidence="1">
    <location>
        <begin position="584"/>
        <end position="631"/>
    </location>
</feature>
<dbReference type="InterPro" id="IPR036322">
    <property type="entry name" value="WD40_repeat_dom_sf"/>
</dbReference>
<name>A0A162MN10_9HYPO</name>
<sequence>MAFFDQRIRQTPRNIQCLYNLDRRVHAVKAYPILSPQGANIVIYGHEYGLTIVWRGGRRLKDPNPTKTKPEPAPKNDTVMVLDSDSDDAGTASNPASGAYVDKPVFEGAFMETTESGFSDVVQTLDLGLGTAVLTVAVLPLAPCAAQDAEPSVLQQQMVFAVTCATADVYVVTLPLTPPSHESKARPQLRTSLLANQAGRGAFGEVLIPLGGPSRRCDGVAIILAKQNAAAAAAATSSGGTTAKAAPAASAPRVIVAAHSRDASGTLRLWDVAIGTKRAASSSDGSSSLDRPLQPFQTEYLPHPLTSVAFNPTHPTQLLAVDPQHAVRVYDYTQSTIPADDLSEGPFPPQGSWLLSLYPPFARSSVAVAAARKPIVAAAWVAHGRAILALLADGLWGIWDIDRGSPSFDRKSEGIFSGVGSGSTGIRGAALTAFSVSGQIEGTTPLRNPVAGSRKSADGDFVPMTPHTRRDVLASTFGGSVDRLVAIRGGVEVVRQHQQHSSRSSTPGSESAVLWIGGADYVVAVIPDVARFWDAQLQRSSGGNSGVGIGLFNGARQTRMHRLLDLNASLLGERCCGVSAAARLAQHAPSRGTHDKQEERGGGGDGDNDNDNENDGSDDGDEGPGTSRSKDDKLSWIEILVQGESRLIFVHESSEDAFSGAFASRLHAATAASTWKRKISDAGGGGGSSALVVEPRPQKTGTVTFDLRGAQAAPQLRAPNRRPALTPSLFESPPRRRPGPTSPHAARTPQQPPLSTPMSTRHRSLFDENEVTLTQSMMKPPPSRPSARGLAFAGDLEEAANAEDDEEAAEDRNVEEEMLDIMEIDRAVEAMNQGQGNEGGAAKEEETVVDNPDDEQAADDDEAERQQEARVRQLQEELREAGRRTATMVQQHRALLEESRRMRERITGALEDADAVEIEQIEDVEGVDPAGQVDEDEEESSSSSSSEWSTEEEEDDEEGDDDDDDEDDGGVEPLHRAPPRRPAAPIGTNRHMRRVRSPGRTMRKKAFVGLTRQRYGPGAFGSAVARGPGANPPARVSGRGDRGRGRQAEGSSSSTGEESGGEAGGDGAEDDVDEDIEEEDDDDAAEEEADKGAREGSGGVSIGGEGTGEESAGDGNAGREESSER</sequence>
<feature type="compositionally biased region" description="Gly residues" evidence="1">
    <location>
        <begin position="1095"/>
        <end position="1106"/>
    </location>
</feature>
<dbReference type="PANTHER" id="PTHR35711:SF1">
    <property type="entry name" value="ECTODERMAL, ISOFORM F"/>
    <property type="match status" value="1"/>
</dbReference>
<dbReference type="STRING" id="1081102.A0A162MN10"/>